<dbReference type="PANTHER" id="PTHR10683">
    <property type="entry name" value="TRANSALDOLASE"/>
    <property type="match status" value="1"/>
</dbReference>
<evidence type="ECO:0000256" key="9">
    <source>
        <dbReference type="ARBA" id="ARBA00023270"/>
    </source>
</evidence>
<reference evidence="12" key="1">
    <citation type="journal article" date="2014" name="Int. J. Syst. Evol. Microbiol.">
        <title>Complete genome sequence of Corynebacterium casei LMG S-19264T (=DSM 44701T), isolated from a smear-ripened cheese.</title>
        <authorList>
            <consortium name="US DOE Joint Genome Institute (JGI-PGF)"/>
            <person name="Walter F."/>
            <person name="Albersmeier A."/>
            <person name="Kalinowski J."/>
            <person name="Ruckert C."/>
        </authorList>
    </citation>
    <scope>NUCLEOTIDE SEQUENCE</scope>
    <source>
        <strain evidence="12">JCM 4646</strain>
    </source>
</reference>
<protein>
    <recommendedName>
        <fullName evidence="5 10">Transaldolase</fullName>
        <ecNumber evidence="5 10">2.2.1.2</ecNumber>
    </recommendedName>
</protein>
<dbReference type="PANTHER" id="PTHR10683:SF31">
    <property type="entry name" value="TRANSALDOLASE"/>
    <property type="match status" value="1"/>
</dbReference>
<feature type="compositionally biased region" description="Gly residues" evidence="11">
    <location>
        <begin position="27"/>
        <end position="37"/>
    </location>
</feature>
<evidence type="ECO:0000313" key="13">
    <source>
        <dbReference type="Proteomes" id="UP000617734"/>
    </source>
</evidence>
<keyword evidence="8 10" id="KW-0570">Pentose shunt</keyword>
<dbReference type="RefSeq" id="WP_190211708.1">
    <property type="nucleotide sequence ID" value="NZ_BNBO01000017.1"/>
</dbReference>
<comment type="pathway">
    <text evidence="3 10">Carbohydrate degradation; pentose phosphate pathway; D-glyceraldehyde 3-phosphate and beta-D-fructose 6-phosphate from D-ribose 5-phosphate and D-xylulose 5-phosphate (non-oxidative stage): step 2/3.</text>
</comment>
<dbReference type="InterPro" id="IPR001585">
    <property type="entry name" value="TAL/FSA"/>
</dbReference>
<dbReference type="EC" id="2.2.1.2" evidence="5 10"/>
<dbReference type="GO" id="GO:0004801">
    <property type="term" value="F:transaldolase activity"/>
    <property type="evidence" value="ECO:0007669"/>
    <property type="project" value="UniProtKB-UniRule"/>
</dbReference>
<keyword evidence="9 10" id="KW-0704">Schiff base</keyword>
<sequence length="390" mass="40656">MRGATWKQLAAEGASVWLDGSVRPPAGSGGAAPGGPGRATAPRTAEQLVAGGWVTGLVLGPEALADSVVLPSQRALLRDLASLEVSPQGAVRRLSAHRAREACDLLGRVYEETGGRDGYVSVDLPVWSPADPAVLLAEARTLWWLVDRPNLLVRIPATEAGLAAIVGCLADGIGVDVAPLVTVESYRQVLEAFDEGLERARAAGRRLDRIAALTSFAVRKVDTEVDARLAALPGANSAALRGRTGPALARVVYRLREEHLDRARWRSLAAAGARPHRLAWLACGAPPGPAADQAGAGAGGRYLGALLAEGVVHVLPPDLLAGLEEEVPLFGDMLSGRYVSAQRDLEGLVAAGVPLAEVTDELGVRYPADFARAWSRLLAATAAGLRPAEG</sequence>
<accession>A0A919FU79</accession>
<gene>
    <name evidence="12" type="primary">tal2</name>
    <name evidence="10" type="synonym">tal</name>
    <name evidence="12" type="ORF">GCM10018781_34230</name>
</gene>
<dbReference type="InterPro" id="IPR004732">
    <property type="entry name" value="Transaldolase_2"/>
</dbReference>
<evidence type="ECO:0000256" key="10">
    <source>
        <dbReference type="HAMAP-Rule" id="MF_00493"/>
    </source>
</evidence>
<evidence type="ECO:0000256" key="5">
    <source>
        <dbReference type="ARBA" id="ARBA00013151"/>
    </source>
</evidence>
<evidence type="ECO:0000256" key="7">
    <source>
        <dbReference type="ARBA" id="ARBA00022679"/>
    </source>
</evidence>
<dbReference type="InterPro" id="IPR013785">
    <property type="entry name" value="Aldolase_TIM"/>
</dbReference>
<feature type="region of interest" description="Disordered" evidence="11">
    <location>
        <begin position="20"/>
        <end position="41"/>
    </location>
</feature>
<evidence type="ECO:0000256" key="11">
    <source>
        <dbReference type="SAM" id="MobiDB-lite"/>
    </source>
</evidence>
<comment type="similarity">
    <text evidence="4 10">Belongs to the transaldolase family. Type 2 subfamily.</text>
</comment>
<name>A0A919FU79_9ACTN</name>
<keyword evidence="13" id="KW-1185">Reference proteome</keyword>
<organism evidence="12 13">
    <name type="scientific">Kitasatospora indigofera</name>
    <dbReference type="NCBI Taxonomy" id="67307"/>
    <lineage>
        <taxon>Bacteria</taxon>
        <taxon>Bacillati</taxon>
        <taxon>Actinomycetota</taxon>
        <taxon>Actinomycetes</taxon>
        <taxon>Kitasatosporales</taxon>
        <taxon>Streptomycetaceae</taxon>
        <taxon>Kitasatospora</taxon>
    </lineage>
</organism>
<dbReference type="GO" id="GO:0005975">
    <property type="term" value="P:carbohydrate metabolic process"/>
    <property type="evidence" value="ECO:0007669"/>
    <property type="project" value="InterPro"/>
</dbReference>
<dbReference type="GO" id="GO:0005737">
    <property type="term" value="C:cytoplasm"/>
    <property type="evidence" value="ECO:0007669"/>
    <property type="project" value="UniProtKB-SubCell"/>
</dbReference>
<evidence type="ECO:0000313" key="12">
    <source>
        <dbReference type="EMBL" id="GHH72031.1"/>
    </source>
</evidence>
<dbReference type="AlphaFoldDB" id="A0A919FU79"/>
<dbReference type="Pfam" id="PF00923">
    <property type="entry name" value="TAL_FSA"/>
    <property type="match status" value="1"/>
</dbReference>
<reference evidence="12" key="2">
    <citation type="submission" date="2020-09" db="EMBL/GenBank/DDBJ databases">
        <authorList>
            <person name="Sun Q."/>
            <person name="Ohkuma M."/>
        </authorList>
    </citation>
    <scope>NUCLEOTIDE SEQUENCE</scope>
    <source>
        <strain evidence="12">JCM 4646</strain>
    </source>
</reference>
<evidence type="ECO:0000256" key="4">
    <source>
        <dbReference type="ARBA" id="ARBA00008426"/>
    </source>
</evidence>
<evidence type="ECO:0000256" key="6">
    <source>
        <dbReference type="ARBA" id="ARBA00022490"/>
    </source>
</evidence>
<dbReference type="PIRSF" id="PIRSF036915">
    <property type="entry name" value="Trnald_Bac_Plnt"/>
    <property type="match status" value="1"/>
</dbReference>
<comment type="caution">
    <text evidence="10">Lacks conserved residue(s) required for the propagation of feature annotation.</text>
</comment>
<dbReference type="HAMAP" id="MF_00493">
    <property type="entry name" value="Transaldolase_2"/>
    <property type="match status" value="1"/>
</dbReference>
<evidence type="ECO:0000256" key="1">
    <source>
        <dbReference type="ARBA" id="ARBA00003518"/>
    </source>
</evidence>
<dbReference type="SUPFAM" id="SSF51569">
    <property type="entry name" value="Aldolase"/>
    <property type="match status" value="1"/>
</dbReference>
<dbReference type="Proteomes" id="UP000617734">
    <property type="component" value="Unassembled WGS sequence"/>
</dbReference>
<proteinExistence type="inferred from homology"/>
<comment type="catalytic activity">
    <reaction evidence="10">
        <text>D-sedoheptulose 7-phosphate + D-glyceraldehyde 3-phosphate = D-erythrose 4-phosphate + beta-D-fructose 6-phosphate</text>
        <dbReference type="Rhea" id="RHEA:17053"/>
        <dbReference type="ChEBI" id="CHEBI:16897"/>
        <dbReference type="ChEBI" id="CHEBI:57483"/>
        <dbReference type="ChEBI" id="CHEBI:57634"/>
        <dbReference type="ChEBI" id="CHEBI:59776"/>
        <dbReference type="EC" id="2.2.1.2"/>
    </reaction>
</comment>
<dbReference type="GeneID" id="95353847"/>
<dbReference type="Gene3D" id="3.20.20.70">
    <property type="entry name" value="Aldolase class I"/>
    <property type="match status" value="1"/>
</dbReference>
<comment type="subcellular location">
    <subcellularLocation>
        <location evidence="2 10">Cytoplasm</location>
    </subcellularLocation>
</comment>
<dbReference type="GO" id="GO:0006098">
    <property type="term" value="P:pentose-phosphate shunt"/>
    <property type="evidence" value="ECO:0007669"/>
    <property type="project" value="UniProtKB-UniRule"/>
</dbReference>
<evidence type="ECO:0000256" key="8">
    <source>
        <dbReference type="ARBA" id="ARBA00023126"/>
    </source>
</evidence>
<evidence type="ECO:0000256" key="3">
    <source>
        <dbReference type="ARBA" id="ARBA00004857"/>
    </source>
</evidence>
<evidence type="ECO:0000256" key="2">
    <source>
        <dbReference type="ARBA" id="ARBA00004496"/>
    </source>
</evidence>
<keyword evidence="6 10" id="KW-0963">Cytoplasm</keyword>
<comment type="caution">
    <text evidence="12">The sequence shown here is derived from an EMBL/GenBank/DDBJ whole genome shotgun (WGS) entry which is preliminary data.</text>
</comment>
<keyword evidence="7 10" id="KW-0808">Transferase</keyword>
<dbReference type="EMBL" id="BNBO01000017">
    <property type="protein sequence ID" value="GHH72031.1"/>
    <property type="molecule type" value="Genomic_DNA"/>
</dbReference>
<comment type="function">
    <text evidence="1 10">Transaldolase is important for the balance of metabolites in the pentose-phosphate pathway.</text>
</comment>